<proteinExistence type="predicted"/>
<organism evidence="1">
    <name type="scientific">Siphoviridae sp. ctzyE57</name>
    <dbReference type="NCBI Taxonomy" id="2827982"/>
    <lineage>
        <taxon>Viruses</taxon>
        <taxon>Duplodnaviria</taxon>
        <taxon>Heunggongvirae</taxon>
        <taxon>Uroviricota</taxon>
        <taxon>Caudoviricetes</taxon>
    </lineage>
</organism>
<name>A0A8S5SHJ2_9CAUD</name>
<protein>
    <submittedName>
        <fullName evidence="1">Uncharacterized protein</fullName>
    </submittedName>
</protein>
<accession>A0A8S5SHJ2</accession>
<sequence length="113" mass="13184">MPETYYEMNKRMCNGTNCEDCPLNKVKNAVCLISLTKEYEVKKVAEQLEVLYEWAKEHPVKTYKDVFLEKFPKATILDGNTTLICKNNVFGASHDCLRMSSCEKCWNEPYKEE</sequence>
<dbReference type="EMBL" id="BK032592">
    <property type="protein sequence ID" value="DAF50127.1"/>
    <property type="molecule type" value="Genomic_DNA"/>
</dbReference>
<reference evidence="1" key="1">
    <citation type="journal article" date="2021" name="Proc. Natl. Acad. Sci. U.S.A.">
        <title>A Catalog of Tens of Thousands of Viruses from Human Metagenomes Reveals Hidden Associations with Chronic Diseases.</title>
        <authorList>
            <person name="Tisza M.J."/>
            <person name="Buck C.B."/>
        </authorList>
    </citation>
    <scope>NUCLEOTIDE SEQUENCE</scope>
    <source>
        <strain evidence="1">CtzyE57</strain>
    </source>
</reference>
<evidence type="ECO:0000313" key="1">
    <source>
        <dbReference type="EMBL" id="DAF50127.1"/>
    </source>
</evidence>